<keyword evidence="1" id="KW-1185">Reference proteome</keyword>
<reference evidence="1" key="1">
    <citation type="journal article" date="2014" name="Nat. Commun.">
        <title>The tobacco genome sequence and its comparison with those of tomato and potato.</title>
        <authorList>
            <person name="Sierro N."/>
            <person name="Battey J.N."/>
            <person name="Ouadi S."/>
            <person name="Bakaher N."/>
            <person name="Bovet L."/>
            <person name="Willig A."/>
            <person name="Goepfert S."/>
            <person name="Peitsch M.C."/>
            <person name="Ivanov N.V."/>
        </authorList>
    </citation>
    <scope>NUCLEOTIDE SEQUENCE [LARGE SCALE GENOMIC DNA]</scope>
</reference>
<evidence type="ECO:0000313" key="1">
    <source>
        <dbReference type="Proteomes" id="UP000790787"/>
    </source>
</evidence>
<organism evidence="1 2">
    <name type="scientific">Nicotiana tabacum</name>
    <name type="common">Common tobacco</name>
    <dbReference type="NCBI Taxonomy" id="4097"/>
    <lineage>
        <taxon>Eukaryota</taxon>
        <taxon>Viridiplantae</taxon>
        <taxon>Streptophyta</taxon>
        <taxon>Embryophyta</taxon>
        <taxon>Tracheophyta</taxon>
        <taxon>Spermatophyta</taxon>
        <taxon>Magnoliopsida</taxon>
        <taxon>eudicotyledons</taxon>
        <taxon>Gunneridae</taxon>
        <taxon>Pentapetalae</taxon>
        <taxon>asterids</taxon>
        <taxon>lamiids</taxon>
        <taxon>Solanales</taxon>
        <taxon>Solanaceae</taxon>
        <taxon>Nicotianoideae</taxon>
        <taxon>Nicotianeae</taxon>
        <taxon>Nicotiana</taxon>
    </lineage>
</organism>
<accession>A0AC58TWY4</accession>
<name>A0AC58TWY4_TOBAC</name>
<proteinExistence type="predicted"/>
<dbReference type="RefSeq" id="XP_075101742.1">
    <property type="nucleotide sequence ID" value="XM_075245641.1"/>
</dbReference>
<gene>
    <name evidence="2" type="primary">LOC142177173</name>
</gene>
<sequence length="274" mass="31705">MCELIFKLLKKDVATKWTEECQKAFDRIKEYLLSPPELVPPEPVKLLQLYLSVLDFALGCYIFRKSIPTGKLAKWQLLLSEFDIVYVTQKSIKGQVLDDYLVENPVDKVDWPLTTYFPDKEVLFAEEDITDSYPGCRILFDRVAIFKGVRIGAVLISKSGQYYPASAKIRFPCTNNMAEYEAFIVEIMRAVNMNINEIFVIGDSDLLIHQVRGEWTTRNVKILPYLHDVKEVCKKFNNIEFKHVPEIQNEFADALATLSSMIHHPDKNYIDLIR</sequence>
<dbReference type="Proteomes" id="UP000790787">
    <property type="component" value="Chromosome 23"/>
</dbReference>
<protein>
    <submittedName>
        <fullName evidence="2">Uncharacterized protein LOC142177173</fullName>
    </submittedName>
</protein>
<evidence type="ECO:0000313" key="2">
    <source>
        <dbReference type="RefSeq" id="XP_075101742.1"/>
    </source>
</evidence>
<reference evidence="2" key="2">
    <citation type="submission" date="2025-08" db="UniProtKB">
        <authorList>
            <consortium name="RefSeq"/>
        </authorList>
    </citation>
    <scope>IDENTIFICATION</scope>
    <source>
        <tissue evidence="2">Leaf</tissue>
    </source>
</reference>